<dbReference type="Proteomes" id="UP000276133">
    <property type="component" value="Unassembled WGS sequence"/>
</dbReference>
<keyword evidence="3" id="KW-1185">Reference proteome</keyword>
<accession>A0A3M7R2U1</accession>
<proteinExistence type="predicted"/>
<evidence type="ECO:0000256" key="1">
    <source>
        <dbReference type="SAM" id="MobiDB-lite"/>
    </source>
</evidence>
<dbReference type="EMBL" id="REGN01004401">
    <property type="protein sequence ID" value="RNA17684.1"/>
    <property type="molecule type" value="Genomic_DNA"/>
</dbReference>
<gene>
    <name evidence="2" type="ORF">BpHYR1_028019</name>
</gene>
<name>A0A3M7R2U1_BRAPC</name>
<feature type="compositionally biased region" description="Basic and acidic residues" evidence="1">
    <location>
        <begin position="123"/>
        <end position="138"/>
    </location>
</feature>
<feature type="region of interest" description="Disordered" evidence="1">
    <location>
        <begin position="105"/>
        <end position="138"/>
    </location>
</feature>
<dbReference type="AlphaFoldDB" id="A0A3M7R2U1"/>
<reference evidence="2 3" key="1">
    <citation type="journal article" date="2018" name="Sci. Rep.">
        <title>Genomic signatures of local adaptation to the degree of environmental predictability in rotifers.</title>
        <authorList>
            <person name="Franch-Gras L."/>
            <person name="Hahn C."/>
            <person name="Garcia-Roger E.M."/>
            <person name="Carmona M.J."/>
            <person name="Serra M."/>
            <person name="Gomez A."/>
        </authorList>
    </citation>
    <scope>NUCLEOTIDE SEQUENCE [LARGE SCALE GENOMIC DNA]</scope>
    <source>
        <strain evidence="2">HYR1</strain>
    </source>
</reference>
<comment type="caution">
    <text evidence="2">The sequence shown here is derived from an EMBL/GenBank/DDBJ whole genome shotgun (WGS) entry which is preliminary data.</text>
</comment>
<sequence length="138" mass="16659">MYGRLKNRDDPTHRIQFKTNRNNHLDAEFEFPHTEVRIYDLHRMDGLVHREEYRYLNKYETRVETPLVEYMAKTPEEKIDREEAGIGMTKRVIIEIVTDLDPTCKHHTSQMTNSKELKKNRRRPMERNICDQKEARAT</sequence>
<evidence type="ECO:0000313" key="2">
    <source>
        <dbReference type="EMBL" id="RNA17684.1"/>
    </source>
</evidence>
<protein>
    <submittedName>
        <fullName evidence="2">Uncharacterized protein</fullName>
    </submittedName>
</protein>
<evidence type="ECO:0000313" key="3">
    <source>
        <dbReference type="Proteomes" id="UP000276133"/>
    </source>
</evidence>
<organism evidence="2 3">
    <name type="scientific">Brachionus plicatilis</name>
    <name type="common">Marine rotifer</name>
    <name type="synonym">Brachionus muelleri</name>
    <dbReference type="NCBI Taxonomy" id="10195"/>
    <lineage>
        <taxon>Eukaryota</taxon>
        <taxon>Metazoa</taxon>
        <taxon>Spiralia</taxon>
        <taxon>Gnathifera</taxon>
        <taxon>Rotifera</taxon>
        <taxon>Eurotatoria</taxon>
        <taxon>Monogononta</taxon>
        <taxon>Pseudotrocha</taxon>
        <taxon>Ploima</taxon>
        <taxon>Brachionidae</taxon>
        <taxon>Brachionus</taxon>
    </lineage>
</organism>